<protein>
    <submittedName>
        <fullName evidence="1">Uncharacterized protein</fullName>
    </submittedName>
</protein>
<reference evidence="1 2" key="1">
    <citation type="submission" date="2015-11" db="EMBL/GenBank/DDBJ databases">
        <title>Genomic analysis of 38 Legionella species identifies large and diverse effector repertoires.</title>
        <authorList>
            <person name="Burstein D."/>
            <person name="Amaro F."/>
            <person name="Zusman T."/>
            <person name="Lifshitz Z."/>
            <person name="Cohen O."/>
            <person name="Gilbert J.A."/>
            <person name="Pupko T."/>
            <person name="Shuman H.A."/>
            <person name="Segal G."/>
        </authorList>
    </citation>
    <scope>NUCLEOTIDE SEQUENCE [LARGE SCALE GENOMIC DNA]</scope>
    <source>
        <strain evidence="1 2">Mt.St.Helens-4</strain>
    </source>
</reference>
<dbReference type="AlphaFoldDB" id="A0A0W0YEI9"/>
<dbReference type="STRING" id="28087.Lsai_2856"/>
<proteinExistence type="predicted"/>
<dbReference type="Proteomes" id="UP000054621">
    <property type="component" value="Unassembled WGS sequence"/>
</dbReference>
<organism evidence="1 2">
    <name type="scientific">Legionella sainthelensi</name>
    <dbReference type="NCBI Taxonomy" id="28087"/>
    <lineage>
        <taxon>Bacteria</taxon>
        <taxon>Pseudomonadati</taxon>
        <taxon>Pseudomonadota</taxon>
        <taxon>Gammaproteobacteria</taxon>
        <taxon>Legionellales</taxon>
        <taxon>Legionellaceae</taxon>
        <taxon>Legionella</taxon>
    </lineage>
</organism>
<evidence type="ECO:0000313" key="2">
    <source>
        <dbReference type="Proteomes" id="UP000054621"/>
    </source>
</evidence>
<gene>
    <name evidence="1" type="ORF">Lsai_2856</name>
</gene>
<name>A0A0W0YEI9_9GAMM</name>
<accession>A0A0W0YEI9</accession>
<comment type="caution">
    <text evidence="1">The sequence shown here is derived from an EMBL/GenBank/DDBJ whole genome shotgun (WGS) entry which is preliminary data.</text>
</comment>
<dbReference type="RefSeq" id="WP_155833986.1">
    <property type="nucleotide sequence ID" value="NZ_CAAAJE010000013.1"/>
</dbReference>
<evidence type="ECO:0000313" key="1">
    <source>
        <dbReference type="EMBL" id="KTD55264.1"/>
    </source>
</evidence>
<dbReference type="EMBL" id="LNYV01000036">
    <property type="protein sequence ID" value="KTD55264.1"/>
    <property type="molecule type" value="Genomic_DNA"/>
</dbReference>
<sequence length="56" mass="6312">MLLKYDRENNPESVVELIKAANTDNLVLEQKVIQADRIAIFANKPVNDAPFQVAPF</sequence>
<dbReference type="PATRIC" id="fig|28087.4.peg.3067"/>